<evidence type="ECO:0000256" key="11">
    <source>
        <dbReference type="ARBA" id="ARBA00023136"/>
    </source>
</evidence>
<dbReference type="InterPro" id="IPR010227">
    <property type="entry name" value="NADH_Q_OxRdtase_chainM/4"/>
</dbReference>
<dbReference type="PANTHER" id="PTHR43507:SF1">
    <property type="entry name" value="NADH-UBIQUINONE OXIDOREDUCTASE CHAIN 4"/>
    <property type="match status" value="1"/>
</dbReference>
<keyword evidence="8 12" id="KW-1133">Transmembrane helix</keyword>
<dbReference type="InterPro" id="IPR001750">
    <property type="entry name" value="ND/Mrp_TM"/>
</dbReference>
<geneLocation type="mitochondrion" evidence="14"/>
<dbReference type="GO" id="GO:0048039">
    <property type="term" value="F:ubiquinone binding"/>
    <property type="evidence" value="ECO:0007669"/>
    <property type="project" value="TreeGrafter"/>
</dbReference>
<feature type="transmembrane region" description="Helical" evidence="12">
    <location>
        <begin position="154"/>
        <end position="172"/>
    </location>
</feature>
<evidence type="ECO:0000259" key="13">
    <source>
        <dbReference type="Pfam" id="PF00361"/>
    </source>
</evidence>
<feature type="transmembrane region" description="Helical" evidence="12">
    <location>
        <begin position="51"/>
        <end position="70"/>
    </location>
</feature>
<dbReference type="EMBL" id="MN810332">
    <property type="protein sequence ID" value="QJS52049.1"/>
    <property type="molecule type" value="Genomic_DNA"/>
</dbReference>
<feature type="transmembrane region" description="Helical" evidence="12">
    <location>
        <begin position="130"/>
        <end position="148"/>
    </location>
</feature>
<feature type="transmembrane region" description="Helical" evidence="12">
    <location>
        <begin position="466"/>
        <end position="483"/>
    </location>
</feature>
<dbReference type="GO" id="GO:0003954">
    <property type="term" value="F:NADH dehydrogenase activity"/>
    <property type="evidence" value="ECO:0007669"/>
    <property type="project" value="TreeGrafter"/>
</dbReference>
<evidence type="ECO:0000256" key="8">
    <source>
        <dbReference type="ARBA" id="ARBA00022989"/>
    </source>
</evidence>
<feature type="transmembrane region" description="Helical" evidence="12">
    <location>
        <begin position="20"/>
        <end position="39"/>
    </location>
</feature>
<dbReference type="GO" id="GO:0031966">
    <property type="term" value="C:mitochondrial membrane"/>
    <property type="evidence" value="ECO:0007669"/>
    <property type="project" value="UniProtKB-SubCell"/>
</dbReference>
<dbReference type="AlphaFoldDB" id="G8XP98"/>
<keyword evidence="12" id="KW-0813">Transport</keyword>
<reference evidence="14" key="1">
    <citation type="submission" date="2007-08" db="EMBL/GenBank/DDBJ databases">
        <title>Divergence order of chlorophyte green algal lineages as inferred from the chloroplast and mitochondrial genomes.</title>
        <authorList>
            <person name="Pombert J.-F."/>
            <person name="Belanger A.-S."/>
            <person name="Gagnon J."/>
            <person name="Otis C."/>
            <person name="Lemieux C."/>
            <person name="Turmel M."/>
        </authorList>
    </citation>
    <scope>NUCLEOTIDE SEQUENCE</scope>
    <source>
        <strain evidence="14">UTEX 441</strain>
    </source>
</reference>
<comment type="function">
    <text evidence="1">Core subunit of the mitochondrial membrane respiratory chain NADH dehydrogenase (Complex I) that is believed to belong to the minimal assembly required for catalysis. Complex I functions in the transfer of electrons from NADH to the respiratory chain. The immediate electron acceptor for the enzyme is believed to be ubiquinone.</text>
</comment>
<feature type="transmembrane region" description="Helical" evidence="12">
    <location>
        <begin position="226"/>
        <end position="248"/>
    </location>
</feature>
<gene>
    <name evidence="14" type="primary">nad4</name>
</gene>
<dbReference type="GO" id="GO:0042773">
    <property type="term" value="P:ATP synthesis coupled electron transport"/>
    <property type="evidence" value="ECO:0007669"/>
    <property type="project" value="InterPro"/>
</dbReference>
<reference evidence="15" key="2">
    <citation type="journal article" date="2020" name="Mitochondrial DNA Part B Resour">
        <title>Complete mitogenomes of the chlorophycean green algae Bulbochaete rectangularis var. hiloensis (Oedogoniales) and Stigeoclonium helveticum (Chaetophorales) provide insight into the sequence of events that led to the acquisition of a reduced-derived pattern of evolution in the Chlamydomonadales and Sphaeropleales.</title>
        <authorList>
            <person name="Turmel M."/>
            <person name="Belanger A.-S."/>
            <person name="Otis C."/>
            <person name="Lemieux C."/>
        </authorList>
    </citation>
    <scope>NUCLEOTIDE SEQUENCE</scope>
</reference>
<dbReference type="NCBIfam" id="TIGR01972">
    <property type="entry name" value="NDH_I_M"/>
    <property type="match status" value="1"/>
</dbReference>
<dbReference type="EC" id="7.1.1.2" evidence="4 12"/>
<dbReference type="InterPro" id="IPR003918">
    <property type="entry name" value="NADH_UbQ_OxRdtase"/>
</dbReference>
<evidence type="ECO:0000256" key="12">
    <source>
        <dbReference type="RuleBase" id="RU003297"/>
    </source>
</evidence>
<keyword evidence="12" id="KW-0249">Electron transport</keyword>
<keyword evidence="12 14" id="KW-0496">Mitochondrion</keyword>
<feature type="transmembrane region" description="Helical" evidence="12">
    <location>
        <begin position="421"/>
        <end position="445"/>
    </location>
</feature>
<keyword evidence="10 12" id="KW-0830">Ubiquinone</keyword>
<accession>G8XP98</accession>
<keyword evidence="11 12" id="KW-0472">Membrane</keyword>
<comment type="catalytic activity">
    <reaction evidence="12">
        <text>a ubiquinone + NADH + 5 H(+)(in) = a ubiquinol + NAD(+) + 4 H(+)(out)</text>
        <dbReference type="Rhea" id="RHEA:29091"/>
        <dbReference type="Rhea" id="RHEA-COMP:9565"/>
        <dbReference type="Rhea" id="RHEA-COMP:9566"/>
        <dbReference type="ChEBI" id="CHEBI:15378"/>
        <dbReference type="ChEBI" id="CHEBI:16389"/>
        <dbReference type="ChEBI" id="CHEBI:17976"/>
        <dbReference type="ChEBI" id="CHEBI:57540"/>
        <dbReference type="ChEBI" id="CHEBI:57945"/>
        <dbReference type="EC" id="7.1.1.2"/>
    </reaction>
</comment>
<protein>
    <recommendedName>
        <fullName evidence="5 12">NADH-ubiquinone oxidoreductase chain 4</fullName>
        <ecNumber evidence="4 12">7.1.1.2</ecNumber>
    </recommendedName>
</protein>
<keyword evidence="9 12" id="KW-0520">NAD</keyword>
<evidence type="ECO:0000256" key="6">
    <source>
        <dbReference type="ARBA" id="ARBA00022692"/>
    </source>
</evidence>
<keyword evidence="12" id="KW-0679">Respiratory chain</keyword>
<feature type="transmembrane region" description="Helical" evidence="12">
    <location>
        <begin position="184"/>
        <end position="206"/>
    </location>
</feature>
<organism evidence="14">
    <name type="scientific">Stigeoclonium helveticum</name>
    <name type="common">Green alga</name>
    <dbReference type="NCBI Taxonomy" id="55999"/>
    <lineage>
        <taxon>Eukaryota</taxon>
        <taxon>Viridiplantae</taxon>
        <taxon>Chlorophyta</taxon>
        <taxon>core chlorophytes</taxon>
        <taxon>Chlorophyceae</taxon>
        <taxon>OCC clade</taxon>
        <taxon>Chaetophorales</taxon>
        <taxon>Chaetophoraceae</taxon>
        <taxon>Stigeoclonium</taxon>
    </lineage>
</organism>
<dbReference type="GO" id="GO:0015990">
    <property type="term" value="P:electron transport coupled proton transport"/>
    <property type="evidence" value="ECO:0007669"/>
    <property type="project" value="TreeGrafter"/>
</dbReference>
<evidence type="ECO:0000313" key="15">
    <source>
        <dbReference type="EMBL" id="QJS52049.1"/>
    </source>
</evidence>
<feature type="domain" description="NADH:quinone oxidoreductase/Mrp antiporter transmembrane" evidence="13">
    <location>
        <begin position="149"/>
        <end position="429"/>
    </location>
</feature>
<dbReference type="PANTHER" id="PTHR43507">
    <property type="entry name" value="NADH-UBIQUINONE OXIDOREDUCTASE CHAIN 4"/>
    <property type="match status" value="1"/>
</dbReference>
<keyword evidence="7" id="KW-1278">Translocase</keyword>
<name>G8XP98_STIHE</name>
<keyword evidence="6 12" id="KW-0812">Transmembrane</keyword>
<dbReference type="Pfam" id="PF00361">
    <property type="entry name" value="Proton_antipo_M"/>
    <property type="match status" value="1"/>
</dbReference>
<comment type="similarity">
    <text evidence="3 12">Belongs to the complex I subunit 4 family.</text>
</comment>
<dbReference type="GO" id="GO:0008137">
    <property type="term" value="F:NADH dehydrogenase (ubiquinone) activity"/>
    <property type="evidence" value="ECO:0007669"/>
    <property type="project" value="UniProtKB-UniRule"/>
</dbReference>
<evidence type="ECO:0000256" key="1">
    <source>
        <dbReference type="ARBA" id="ARBA00003257"/>
    </source>
</evidence>
<dbReference type="PRINTS" id="PR01437">
    <property type="entry name" value="NUOXDRDTASE4"/>
</dbReference>
<feature type="transmembrane region" description="Helical" evidence="12">
    <location>
        <begin position="288"/>
        <end position="307"/>
    </location>
</feature>
<evidence type="ECO:0000313" key="14">
    <source>
        <dbReference type="EMBL" id="ABX82581.1"/>
    </source>
</evidence>
<dbReference type="EMBL" id="EU123954">
    <property type="protein sequence ID" value="ABX82581.1"/>
    <property type="molecule type" value="Genomic_DNA"/>
</dbReference>
<proteinExistence type="inferred from homology"/>
<feature type="transmembrane region" description="Helical" evidence="12">
    <location>
        <begin position="255"/>
        <end position="276"/>
    </location>
</feature>
<evidence type="ECO:0000256" key="3">
    <source>
        <dbReference type="ARBA" id="ARBA00009025"/>
    </source>
</evidence>
<feature type="transmembrane region" description="Helical" evidence="12">
    <location>
        <begin position="374"/>
        <end position="401"/>
    </location>
</feature>
<feature type="transmembrane region" description="Helical" evidence="12">
    <location>
        <begin position="344"/>
        <end position="367"/>
    </location>
</feature>
<comment type="function">
    <text evidence="12">Core subunit of the mitochondrial membrane respiratory chain NADH dehydrogenase (Complex I) which catalyzes electron transfer from NADH through the respiratory chain, using ubiquinone as an electron acceptor. Essential for the catalytic activity and assembly of complex I.</text>
</comment>
<feature type="transmembrane region" description="Helical" evidence="12">
    <location>
        <begin position="319"/>
        <end position="338"/>
    </location>
</feature>
<evidence type="ECO:0000256" key="9">
    <source>
        <dbReference type="ARBA" id="ARBA00023027"/>
    </source>
</evidence>
<evidence type="ECO:0000256" key="4">
    <source>
        <dbReference type="ARBA" id="ARBA00012944"/>
    </source>
</evidence>
<evidence type="ECO:0000256" key="7">
    <source>
        <dbReference type="ARBA" id="ARBA00022967"/>
    </source>
</evidence>
<comment type="subcellular location">
    <subcellularLocation>
        <location evidence="2">Membrane</location>
        <topology evidence="2">Multi-pass membrane protein</topology>
    </subcellularLocation>
    <subcellularLocation>
        <location evidence="12">Mitochondrion membrane</location>
        <topology evidence="12">Multi-pass membrane protein</topology>
    </subcellularLocation>
</comment>
<feature type="transmembrane region" description="Helical" evidence="12">
    <location>
        <begin position="103"/>
        <end position="123"/>
    </location>
</feature>
<sequence length="504" mass="56984">MTFFITLSIIVSGLIYNNIFDLLICTIFLPAVGSVYIWLSPNVDFQKHRKHTLCITLVTLILSVVLWSLFDNSSAEMFSYVTKIEKSWRGAIWLSLQLGIDSISLWMILLTTVLFPICVLCSWNTFKKELMILLLLLETMLLAVWSVLDLLGFYILYESILIPMFLLIGVGGSRDRKIKAAYMLLLYTLIGSLIMLPCLLLIYSETGTTNLELLYHHQWSPERQYLLWWGFFAAFAVKIPMVPLHLWLPEAHVEASTAGSVLLAGVLLKLGTYGFIRFLLPLLPDACLYYSPLMLTLSLIALIYTSLTTLRQVDLKKIIAYSSVAHMNMVNMAIFSLNDLSSEAALFLMISHGIVSPALFLLVGVIYDRYHTKLLYYLGGFASTMPIFSIFFFIFSLSNMALPLSPNFISEFLTLCGVFSFHSWVALLSCSSMTLSGAYSLWAYARVVHGTTKPQYITHFADLCRREFYILMPLFLITVWLGVKPNLLLDSLAGSVYASHHLVV</sequence>
<evidence type="ECO:0000256" key="10">
    <source>
        <dbReference type="ARBA" id="ARBA00023075"/>
    </source>
</evidence>
<evidence type="ECO:0000256" key="5">
    <source>
        <dbReference type="ARBA" id="ARBA00021006"/>
    </source>
</evidence>
<evidence type="ECO:0000256" key="2">
    <source>
        <dbReference type="ARBA" id="ARBA00004141"/>
    </source>
</evidence>